<accession>A0A811LQM9</accession>
<dbReference type="Proteomes" id="UP000783686">
    <property type="component" value="Unassembled WGS sequence"/>
</dbReference>
<evidence type="ECO:0000313" key="4">
    <source>
        <dbReference type="Proteomes" id="UP000614601"/>
    </source>
</evidence>
<keyword evidence="4" id="KW-1185">Reference proteome</keyword>
<name>A0A811LQM9_9BILA</name>
<dbReference type="Proteomes" id="UP000614601">
    <property type="component" value="Unassembled WGS sequence"/>
</dbReference>
<evidence type="ECO:0000259" key="2">
    <source>
        <dbReference type="PROSITE" id="PS00125"/>
    </source>
</evidence>
<sequence length="323" mass="36386">MSLNLEEFINRFFSYYNKNNFEFTSEEIFEVLKLAKPVFCKNTSALVQVPTPVNIVGDIHGQLDDLLRIFAAIGVPGKERYLFLGDYVDRGPNQLECIMLLLALKVAASSRIYLLRGNHEVQSTNQVYGFRSELNHRFKRKLASRIYSDINNIFTYLPLAAIVKGRILCMHGGLSPHLKSLDDIRRIQIPFEEPPVNSLEEDLLWADPSSAISGFNFNVVREISICFGADVVHSTCTRLGVDLIVRAHQVMPSGYGLFANKRLVTVFSAASYNVEQDNMAAVMRVSKKLVISYVLFAPPLAADVIKHKQRTSKRHDSSDIEDG</sequence>
<comment type="catalytic activity">
    <reaction evidence="1">
        <text>O-phospho-L-threonyl-[protein] + H2O = L-threonyl-[protein] + phosphate</text>
        <dbReference type="Rhea" id="RHEA:47004"/>
        <dbReference type="Rhea" id="RHEA-COMP:11060"/>
        <dbReference type="Rhea" id="RHEA-COMP:11605"/>
        <dbReference type="ChEBI" id="CHEBI:15377"/>
        <dbReference type="ChEBI" id="CHEBI:30013"/>
        <dbReference type="ChEBI" id="CHEBI:43474"/>
        <dbReference type="ChEBI" id="CHEBI:61977"/>
        <dbReference type="EC" id="3.1.3.16"/>
    </reaction>
</comment>
<protein>
    <recommendedName>
        <fullName evidence="1">Serine/threonine-protein phosphatase</fullName>
        <ecNumber evidence="1">3.1.3.16</ecNumber>
    </recommendedName>
</protein>
<dbReference type="InterPro" id="IPR004843">
    <property type="entry name" value="Calcineurin-like_PHP"/>
</dbReference>
<comment type="similarity">
    <text evidence="1">Belongs to the PPP phosphatase family.</text>
</comment>
<dbReference type="Pfam" id="PF00149">
    <property type="entry name" value="Metallophos"/>
    <property type="match status" value="1"/>
</dbReference>
<dbReference type="PROSITE" id="PS00125">
    <property type="entry name" value="SER_THR_PHOSPHATASE"/>
    <property type="match status" value="1"/>
</dbReference>
<comment type="caution">
    <text evidence="3">The sequence shown here is derived from an EMBL/GenBank/DDBJ whole genome shotgun (WGS) entry which is preliminary data.</text>
</comment>
<dbReference type="PANTHER" id="PTHR11668">
    <property type="entry name" value="SERINE/THREONINE PROTEIN PHOSPHATASE"/>
    <property type="match status" value="1"/>
</dbReference>
<keyword evidence="1" id="KW-0378">Hydrolase</keyword>
<dbReference type="AlphaFoldDB" id="A0A811LQM9"/>
<proteinExistence type="inferred from homology"/>
<dbReference type="EMBL" id="CAJFCW020000006">
    <property type="protein sequence ID" value="CAG9126694.1"/>
    <property type="molecule type" value="Genomic_DNA"/>
</dbReference>
<dbReference type="SMART" id="SM00156">
    <property type="entry name" value="PP2Ac"/>
    <property type="match status" value="1"/>
</dbReference>
<dbReference type="EMBL" id="CAJFDH010000006">
    <property type="protein sequence ID" value="CAD5229453.1"/>
    <property type="molecule type" value="Genomic_DNA"/>
</dbReference>
<reference evidence="3" key="1">
    <citation type="submission" date="2020-09" db="EMBL/GenBank/DDBJ databases">
        <authorList>
            <person name="Kikuchi T."/>
        </authorList>
    </citation>
    <scope>NUCLEOTIDE SEQUENCE</scope>
    <source>
        <strain evidence="3">SH1</strain>
    </source>
</reference>
<dbReference type="GO" id="GO:0005634">
    <property type="term" value="C:nucleus"/>
    <property type="evidence" value="ECO:0007669"/>
    <property type="project" value="TreeGrafter"/>
</dbReference>
<dbReference type="OrthoDB" id="5840512at2759"/>
<dbReference type="InterPro" id="IPR050341">
    <property type="entry name" value="PP1_catalytic_subunit"/>
</dbReference>
<dbReference type="PANTHER" id="PTHR11668:SF491">
    <property type="entry name" value="SERINE_THREONINE-PROTEIN PHOSPHATASE"/>
    <property type="match status" value="1"/>
</dbReference>
<evidence type="ECO:0000256" key="1">
    <source>
        <dbReference type="RuleBase" id="RU004273"/>
    </source>
</evidence>
<evidence type="ECO:0000313" key="3">
    <source>
        <dbReference type="EMBL" id="CAD5229453.1"/>
    </source>
</evidence>
<dbReference type="SUPFAM" id="SSF56300">
    <property type="entry name" value="Metallo-dependent phosphatases"/>
    <property type="match status" value="1"/>
</dbReference>
<gene>
    <name evidence="3" type="ORF">BOKJ2_LOCUS13512</name>
</gene>
<dbReference type="InterPro" id="IPR029052">
    <property type="entry name" value="Metallo-depent_PP-like"/>
</dbReference>
<feature type="domain" description="Serine/threonine specific protein phosphatases" evidence="2">
    <location>
        <begin position="115"/>
        <end position="120"/>
    </location>
</feature>
<dbReference type="InterPro" id="IPR006186">
    <property type="entry name" value="Ser/Thr-sp_prot-phosphatase"/>
</dbReference>
<organism evidence="3 4">
    <name type="scientific">Bursaphelenchus okinawaensis</name>
    <dbReference type="NCBI Taxonomy" id="465554"/>
    <lineage>
        <taxon>Eukaryota</taxon>
        <taxon>Metazoa</taxon>
        <taxon>Ecdysozoa</taxon>
        <taxon>Nematoda</taxon>
        <taxon>Chromadorea</taxon>
        <taxon>Rhabditida</taxon>
        <taxon>Tylenchina</taxon>
        <taxon>Tylenchomorpha</taxon>
        <taxon>Aphelenchoidea</taxon>
        <taxon>Aphelenchoididae</taxon>
        <taxon>Bursaphelenchus</taxon>
    </lineage>
</organism>
<dbReference type="Gene3D" id="3.60.21.10">
    <property type="match status" value="1"/>
</dbReference>
<dbReference type="PRINTS" id="PR00114">
    <property type="entry name" value="STPHPHTASE"/>
</dbReference>
<dbReference type="GO" id="GO:0004722">
    <property type="term" value="F:protein serine/threonine phosphatase activity"/>
    <property type="evidence" value="ECO:0007669"/>
    <property type="project" value="UniProtKB-EC"/>
</dbReference>
<dbReference type="EC" id="3.1.3.16" evidence="1"/>
<dbReference type="GO" id="GO:0005737">
    <property type="term" value="C:cytoplasm"/>
    <property type="evidence" value="ECO:0007669"/>
    <property type="project" value="TreeGrafter"/>
</dbReference>